<keyword evidence="2 5" id="KW-0808">Transferase</keyword>
<feature type="compositionally biased region" description="Basic and acidic residues" evidence="3">
    <location>
        <begin position="418"/>
        <end position="438"/>
    </location>
</feature>
<dbReference type="OrthoDB" id="3399180at2"/>
<evidence type="ECO:0000313" key="6">
    <source>
        <dbReference type="Proteomes" id="UP000198922"/>
    </source>
</evidence>
<dbReference type="RefSeq" id="WP_090114048.1">
    <property type="nucleotide sequence ID" value="NZ_FNAT01000007.1"/>
</dbReference>
<reference evidence="6" key="1">
    <citation type="submission" date="2016-10" db="EMBL/GenBank/DDBJ databases">
        <authorList>
            <person name="Varghese N."/>
            <person name="Submissions S."/>
        </authorList>
    </citation>
    <scope>NUCLEOTIDE SEQUENCE [LARGE SCALE GENOMIC DNA]</scope>
    <source>
        <strain evidence="6">DSM 21424</strain>
    </source>
</reference>
<feature type="domain" description="Sulfotransferase" evidence="4">
    <location>
        <begin position="32"/>
        <end position="279"/>
    </location>
</feature>
<dbReference type="GO" id="GO:0008146">
    <property type="term" value="F:sulfotransferase activity"/>
    <property type="evidence" value="ECO:0007669"/>
    <property type="project" value="InterPro"/>
</dbReference>
<dbReference type="SUPFAM" id="SSF52540">
    <property type="entry name" value="P-loop containing nucleoside triphosphate hydrolases"/>
    <property type="match status" value="1"/>
</dbReference>
<organism evidence="5 6">
    <name type="scientific">Limimaricola pyoseonensis</name>
    <dbReference type="NCBI Taxonomy" id="521013"/>
    <lineage>
        <taxon>Bacteria</taxon>
        <taxon>Pseudomonadati</taxon>
        <taxon>Pseudomonadota</taxon>
        <taxon>Alphaproteobacteria</taxon>
        <taxon>Rhodobacterales</taxon>
        <taxon>Paracoccaceae</taxon>
        <taxon>Limimaricola</taxon>
    </lineage>
</organism>
<proteinExistence type="inferred from homology"/>
<protein>
    <submittedName>
        <fullName evidence="5">Sulfotransferase domain-containing protein</fullName>
    </submittedName>
</protein>
<feature type="region of interest" description="Disordered" evidence="3">
    <location>
        <begin position="305"/>
        <end position="389"/>
    </location>
</feature>
<evidence type="ECO:0000256" key="2">
    <source>
        <dbReference type="ARBA" id="ARBA00022679"/>
    </source>
</evidence>
<gene>
    <name evidence="5" type="ORF">SAMN04488567_3463</name>
</gene>
<evidence type="ECO:0000259" key="4">
    <source>
        <dbReference type="Pfam" id="PF00685"/>
    </source>
</evidence>
<dbReference type="EMBL" id="FNAT01000007">
    <property type="protein sequence ID" value="SDF11933.1"/>
    <property type="molecule type" value="Genomic_DNA"/>
</dbReference>
<dbReference type="Proteomes" id="UP000198922">
    <property type="component" value="Unassembled WGS sequence"/>
</dbReference>
<comment type="similarity">
    <text evidence="1">Belongs to the sulfotransferase 1 family.</text>
</comment>
<evidence type="ECO:0000313" key="5">
    <source>
        <dbReference type="EMBL" id="SDF11933.1"/>
    </source>
</evidence>
<feature type="region of interest" description="Disordered" evidence="3">
    <location>
        <begin position="418"/>
        <end position="458"/>
    </location>
</feature>
<sequence>MAARFAWPRKTRDIRNHHFDSTVWDEFTFREGDIVIASYAKSGTTWTQQIVGQLVFGGDPAIRVADLSPWLDLRVPEKSAKLGLLAAQTHRRFVKTHLPVDALVVSPKAKYIYIARDGRDVAWSLHNHHSRANALWYQLLNDTPGRFGPPIGLPRPDPRAYFLDWLDGDGHPFWPYWENIRSWWAIRDLPNVLLLHYADLKADLPGEVDRIARFLDIRVDDVTMQRVLEHSSFAWMKSHADRAAPLSGICWDGGAGDFIHKGTNGRWHDALIAEDCARYERRALTELGRSCARWLAQGAHGLNARTARSSHHEGPPAMAGHDGIETPGDALPRLAGLTRRPRFAAPPFDRRPAARNGDGFDGQGNSPGARAGDRRMPTRFGTPAMDVPDQRSITMNSRRIRLSHLRISMVARSERIADLPPEPLDHPALKDLGPRELADLPLPRPISTGRDHDLPPTV</sequence>
<dbReference type="Pfam" id="PF00685">
    <property type="entry name" value="Sulfotransfer_1"/>
    <property type="match status" value="1"/>
</dbReference>
<name>A0A1G7IH15_9RHOB</name>
<dbReference type="Gene3D" id="3.40.50.300">
    <property type="entry name" value="P-loop containing nucleotide triphosphate hydrolases"/>
    <property type="match status" value="1"/>
</dbReference>
<feature type="compositionally biased region" description="Basic and acidic residues" evidence="3">
    <location>
        <begin position="449"/>
        <end position="458"/>
    </location>
</feature>
<keyword evidence="6" id="KW-1185">Reference proteome</keyword>
<dbReference type="STRING" id="521013.SAMN04488567_3463"/>
<evidence type="ECO:0000256" key="1">
    <source>
        <dbReference type="ARBA" id="ARBA00005771"/>
    </source>
</evidence>
<dbReference type="AlphaFoldDB" id="A0A1G7IH15"/>
<evidence type="ECO:0000256" key="3">
    <source>
        <dbReference type="SAM" id="MobiDB-lite"/>
    </source>
</evidence>
<dbReference type="InterPro" id="IPR027417">
    <property type="entry name" value="P-loop_NTPase"/>
</dbReference>
<dbReference type="InterPro" id="IPR000863">
    <property type="entry name" value="Sulfotransferase_dom"/>
</dbReference>
<dbReference type="PANTHER" id="PTHR11783">
    <property type="entry name" value="SULFOTRANSFERASE SULT"/>
    <property type="match status" value="1"/>
</dbReference>
<accession>A0A1G7IH15</accession>